<evidence type="ECO:0000256" key="1">
    <source>
        <dbReference type="SAM" id="Phobius"/>
    </source>
</evidence>
<evidence type="ECO:0000313" key="2">
    <source>
        <dbReference type="EMBL" id="AOR76556.1"/>
    </source>
</evidence>
<feature type="transmembrane region" description="Helical" evidence="1">
    <location>
        <begin position="333"/>
        <end position="354"/>
    </location>
</feature>
<keyword evidence="3" id="KW-1185">Reference proteome</keyword>
<sequence>MGFTRHPSTEVSVNPTLLLLTLPMVLIAIGVRVFLHQTITWLEAAGQLLIGVIVVGVVWGISTYSLTADTETLNGYVTGKARNEVSCSHSYRCNCYTTCSGSGKTRSCSEHCSTCYDHSYDVDWDVGSTVGGFTIARVDRQGLSEPARWSHVQTGDPVAVPHGYTNYVKGAPDSLFHVIGDFKGTLPEYPGFYDYQFSDRVIGAPRDAALWNRNLALSLRTLGAEKQVNFVIVISDQPKRFAEALRSKWLGGKKNDIIVVVGAKHYPTIDWVEVFSWSKLDIVNVSLRQDLLESRSLDPVRTIDIIARNARAHYVRRPMSDFEYLKDDVKPSAWVLVLALILGTAASAGAAYIFHRNGVNP</sequence>
<keyword evidence="1" id="KW-1133">Transmembrane helix</keyword>
<name>A0A1D8A3B2_9SPHN</name>
<keyword evidence="1" id="KW-0472">Membrane</keyword>
<dbReference type="EMBL" id="CP017075">
    <property type="protein sequence ID" value="AOR76556.1"/>
    <property type="molecule type" value="Genomic_DNA"/>
</dbReference>
<evidence type="ECO:0008006" key="4">
    <source>
        <dbReference type="Google" id="ProtNLM"/>
    </source>
</evidence>
<dbReference type="Proteomes" id="UP000094626">
    <property type="component" value="Chromosome"/>
</dbReference>
<dbReference type="AlphaFoldDB" id="A0A1D8A3B2"/>
<gene>
    <name evidence="2" type="ORF">BES08_07200</name>
</gene>
<organism evidence="2 3">
    <name type="scientific">Novosphingobium resinovorum</name>
    <dbReference type="NCBI Taxonomy" id="158500"/>
    <lineage>
        <taxon>Bacteria</taxon>
        <taxon>Pseudomonadati</taxon>
        <taxon>Pseudomonadota</taxon>
        <taxon>Alphaproteobacteria</taxon>
        <taxon>Sphingomonadales</taxon>
        <taxon>Sphingomonadaceae</taxon>
        <taxon>Novosphingobium</taxon>
    </lineage>
</organism>
<feature type="transmembrane region" description="Helical" evidence="1">
    <location>
        <begin position="47"/>
        <end position="66"/>
    </location>
</feature>
<evidence type="ECO:0000313" key="3">
    <source>
        <dbReference type="Proteomes" id="UP000094626"/>
    </source>
</evidence>
<proteinExistence type="predicted"/>
<feature type="transmembrane region" description="Helical" evidence="1">
    <location>
        <begin position="16"/>
        <end position="35"/>
    </location>
</feature>
<keyword evidence="1" id="KW-0812">Transmembrane</keyword>
<reference evidence="3" key="1">
    <citation type="journal article" date="2017" name="J. Biotechnol.">
        <title>Complete genome sequence of Novosphingobium resinovorum SA1, a versatile xenobiotic-degrading bacterium capable of utilizing sulfanilic acid.</title>
        <authorList>
            <person name="Hegedus B."/>
            <person name="Kos P.B."/>
            <person name="Balint B."/>
            <person name="Maroti G."/>
            <person name="Gan H.M."/>
            <person name="Perei K."/>
            <person name="Rakhely G."/>
        </authorList>
    </citation>
    <scope>NUCLEOTIDE SEQUENCE [LARGE SCALE GENOMIC DNA]</scope>
    <source>
        <strain evidence="3">SA1</strain>
    </source>
</reference>
<accession>A0A1D8A3B2</accession>
<protein>
    <recommendedName>
        <fullName evidence="4">Transmembrane protein</fullName>
    </recommendedName>
</protein>
<dbReference type="KEGG" id="nre:BES08_07200"/>